<dbReference type="InterPro" id="IPR036046">
    <property type="entry name" value="Acylphosphatase-like_dom_sf"/>
</dbReference>
<dbReference type="PROSITE" id="PS51160">
    <property type="entry name" value="ACYLPHOSPHATASE_3"/>
    <property type="match status" value="1"/>
</dbReference>
<dbReference type="GO" id="GO:0003998">
    <property type="term" value="F:acylphosphatase activity"/>
    <property type="evidence" value="ECO:0007669"/>
    <property type="project" value="UniProtKB-EC"/>
</dbReference>
<evidence type="ECO:0000256" key="4">
    <source>
        <dbReference type="ARBA" id="ARBA00047645"/>
    </source>
</evidence>
<dbReference type="EC" id="3.6.1.7" evidence="2 5"/>
<dbReference type="KEGG" id="paur:FGL86_13215"/>
<dbReference type="AlphaFoldDB" id="A0A5B8STF2"/>
<dbReference type="Pfam" id="PF00708">
    <property type="entry name" value="Acylphosphatase"/>
    <property type="match status" value="1"/>
</dbReference>
<accession>A0A5B8STF2</accession>
<organism evidence="8 9">
    <name type="scientific">Pistricoccus aurantiacus</name>
    <dbReference type="NCBI Taxonomy" id="1883414"/>
    <lineage>
        <taxon>Bacteria</taxon>
        <taxon>Pseudomonadati</taxon>
        <taxon>Pseudomonadota</taxon>
        <taxon>Gammaproteobacteria</taxon>
        <taxon>Oceanospirillales</taxon>
        <taxon>Halomonadaceae</taxon>
        <taxon>Pistricoccus</taxon>
    </lineage>
</organism>
<comment type="similarity">
    <text evidence="1 6">Belongs to the acylphosphatase family.</text>
</comment>
<dbReference type="PANTHER" id="PTHR47268:SF4">
    <property type="entry name" value="ACYLPHOSPHATASE"/>
    <property type="match status" value="1"/>
</dbReference>
<dbReference type="PROSITE" id="PS00150">
    <property type="entry name" value="ACYLPHOSPHATASE_1"/>
    <property type="match status" value="1"/>
</dbReference>
<keyword evidence="9" id="KW-1185">Reference proteome</keyword>
<dbReference type="EMBL" id="CP042382">
    <property type="protein sequence ID" value="QEA39936.1"/>
    <property type="molecule type" value="Genomic_DNA"/>
</dbReference>
<protein>
    <recommendedName>
        <fullName evidence="3 5">acylphosphatase</fullName>
        <ecNumber evidence="2 5">3.6.1.7</ecNumber>
    </recommendedName>
</protein>
<evidence type="ECO:0000259" key="7">
    <source>
        <dbReference type="PROSITE" id="PS51160"/>
    </source>
</evidence>
<dbReference type="RefSeq" id="WP_147184984.1">
    <property type="nucleotide sequence ID" value="NZ_CP042382.1"/>
</dbReference>
<dbReference type="Proteomes" id="UP000321272">
    <property type="component" value="Chromosome"/>
</dbReference>
<dbReference type="InterPro" id="IPR017968">
    <property type="entry name" value="Acylphosphatase_CS"/>
</dbReference>
<keyword evidence="5 8" id="KW-0378">Hydrolase</keyword>
<dbReference type="InterPro" id="IPR020456">
    <property type="entry name" value="Acylphosphatase"/>
</dbReference>
<comment type="catalytic activity">
    <reaction evidence="4 5">
        <text>an acyl phosphate + H2O = a carboxylate + phosphate + H(+)</text>
        <dbReference type="Rhea" id="RHEA:14965"/>
        <dbReference type="ChEBI" id="CHEBI:15377"/>
        <dbReference type="ChEBI" id="CHEBI:15378"/>
        <dbReference type="ChEBI" id="CHEBI:29067"/>
        <dbReference type="ChEBI" id="CHEBI:43474"/>
        <dbReference type="ChEBI" id="CHEBI:59918"/>
        <dbReference type="EC" id="3.6.1.7"/>
    </reaction>
</comment>
<reference evidence="8 9" key="1">
    <citation type="submission" date="2019-06" db="EMBL/GenBank/DDBJ databases">
        <title>Genome analyses of bacteria isolated from kimchi.</title>
        <authorList>
            <person name="Lee S."/>
            <person name="Ahn S."/>
            <person name="Roh S."/>
        </authorList>
    </citation>
    <scope>NUCLEOTIDE SEQUENCE [LARGE SCALE GENOMIC DNA]</scope>
    <source>
        <strain evidence="8 9">CBA4606</strain>
    </source>
</reference>
<evidence type="ECO:0000256" key="2">
    <source>
        <dbReference type="ARBA" id="ARBA00012150"/>
    </source>
</evidence>
<dbReference type="PANTHER" id="PTHR47268">
    <property type="entry name" value="ACYLPHOSPHATASE"/>
    <property type="match status" value="1"/>
</dbReference>
<dbReference type="NCBIfam" id="NF011000">
    <property type="entry name" value="PRK14426.1"/>
    <property type="match status" value="1"/>
</dbReference>
<feature type="active site" evidence="5">
    <location>
        <position position="38"/>
    </location>
</feature>
<proteinExistence type="inferred from homology"/>
<evidence type="ECO:0000256" key="6">
    <source>
        <dbReference type="RuleBase" id="RU004168"/>
    </source>
</evidence>
<evidence type="ECO:0000256" key="3">
    <source>
        <dbReference type="ARBA" id="ARBA00015991"/>
    </source>
</evidence>
<evidence type="ECO:0000313" key="8">
    <source>
        <dbReference type="EMBL" id="QEA39936.1"/>
    </source>
</evidence>
<dbReference type="InterPro" id="IPR001792">
    <property type="entry name" value="Acylphosphatase-like_dom"/>
</dbReference>
<dbReference type="OrthoDB" id="5295388at2"/>
<feature type="domain" description="Acylphosphatase-like" evidence="7">
    <location>
        <begin position="5"/>
        <end position="90"/>
    </location>
</feature>
<name>A0A5B8STF2_9GAMM</name>
<dbReference type="Gene3D" id="3.30.70.100">
    <property type="match status" value="1"/>
</dbReference>
<feature type="active site" evidence="5">
    <location>
        <position position="20"/>
    </location>
</feature>
<evidence type="ECO:0000256" key="5">
    <source>
        <dbReference type="PROSITE-ProRule" id="PRU00520"/>
    </source>
</evidence>
<dbReference type="SUPFAM" id="SSF54975">
    <property type="entry name" value="Acylphosphatase/BLUF domain-like"/>
    <property type="match status" value="1"/>
</dbReference>
<evidence type="ECO:0000313" key="9">
    <source>
        <dbReference type="Proteomes" id="UP000321272"/>
    </source>
</evidence>
<sequence length="90" mass="10250">MTEKCVRIWVSGKVQGVGFRRAVQERALQENVTGEARNLADGRVEVLLCGDSGKVNALIQWLWQGPSAARVSNVEVQDERWWDRDNFVTY</sequence>
<gene>
    <name evidence="8" type="ORF">FGL86_13215</name>
</gene>
<evidence type="ECO:0000256" key="1">
    <source>
        <dbReference type="ARBA" id="ARBA00005614"/>
    </source>
</evidence>